<dbReference type="AlphaFoldDB" id="A0A074Z6R8"/>
<dbReference type="InterPro" id="IPR028784">
    <property type="entry name" value="BBS1"/>
</dbReference>
<gene>
    <name evidence="2" type="ORF">T265_14783</name>
</gene>
<keyword evidence="3" id="KW-1185">Reference proteome</keyword>
<dbReference type="GeneID" id="20328949"/>
<evidence type="ECO:0000313" key="2">
    <source>
        <dbReference type="EMBL" id="KER22768.1"/>
    </source>
</evidence>
<dbReference type="PANTHER" id="PTHR20870:SF0">
    <property type="entry name" value="BARDET-BIEDL SYNDROME 1 PROTEIN"/>
    <property type="match status" value="1"/>
</dbReference>
<dbReference type="GO" id="GO:0005119">
    <property type="term" value="F:smoothened binding"/>
    <property type="evidence" value="ECO:0007669"/>
    <property type="project" value="TreeGrafter"/>
</dbReference>
<dbReference type="GO" id="GO:0034464">
    <property type="term" value="C:BBSome"/>
    <property type="evidence" value="ECO:0007669"/>
    <property type="project" value="InterPro"/>
</dbReference>
<organism evidence="2 3">
    <name type="scientific">Opisthorchis viverrini</name>
    <name type="common">Southeast Asian liver fluke</name>
    <dbReference type="NCBI Taxonomy" id="6198"/>
    <lineage>
        <taxon>Eukaryota</taxon>
        <taxon>Metazoa</taxon>
        <taxon>Spiralia</taxon>
        <taxon>Lophotrochozoa</taxon>
        <taxon>Platyhelminthes</taxon>
        <taxon>Trematoda</taxon>
        <taxon>Digenea</taxon>
        <taxon>Opisthorchiida</taxon>
        <taxon>Opisthorchiata</taxon>
        <taxon>Opisthorchiidae</taxon>
        <taxon>Opisthorchis</taxon>
    </lineage>
</organism>
<dbReference type="GO" id="GO:1905515">
    <property type="term" value="P:non-motile cilium assembly"/>
    <property type="evidence" value="ECO:0007669"/>
    <property type="project" value="InterPro"/>
</dbReference>
<dbReference type="RefSeq" id="XP_009173496.1">
    <property type="nucleotide sequence ID" value="XM_009175232.1"/>
</dbReference>
<dbReference type="KEGG" id="ovi:T265_14783"/>
<dbReference type="EMBL" id="KL596881">
    <property type="protein sequence ID" value="KER22768.1"/>
    <property type="molecule type" value="Genomic_DNA"/>
</dbReference>
<reference evidence="2 3" key="1">
    <citation type="submission" date="2013-11" db="EMBL/GenBank/DDBJ databases">
        <title>Opisthorchis viverrini - life in the bile duct.</title>
        <authorList>
            <person name="Young N.D."/>
            <person name="Nagarajan N."/>
            <person name="Lin S.J."/>
            <person name="Korhonen P.K."/>
            <person name="Jex A.R."/>
            <person name="Hall R.S."/>
            <person name="Safavi-Hemami H."/>
            <person name="Kaewkong W."/>
            <person name="Bertrand D."/>
            <person name="Gao S."/>
            <person name="Seet Q."/>
            <person name="Wongkham S."/>
            <person name="Teh B.T."/>
            <person name="Wongkham C."/>
            <person name="Intapan P.M."/>
            <person name="Maleewong W."/>
            <person name="Yang X."/>
            <person name="Hu M."/>
            <person name="Wang Z."/>
            <person name="Hofmann A."/>
            <person name="Sternberg P.W."/>
            <person name="Tan P."/>
            <person name="Wang J."/>
            <person name="Gasser R.B."/>
        </authorList>
    </citation>
    <scope>NUCLEOTIDE SEQUENCE [LARGE SCALE GENOMIC DNA]</scope>
</reference>
<proteinExistence type="predicted"/>
<dbReference type="CTD" id="20328949"/>
<feature type="domain" description="Bardet-Biedl syndrome 1 N-terminal" evidence="1">
    <location>
        <begin position="54"/>
        <end position="97"/>
    </location>
</feature>
<evidence type="ECO:0000259" key="1">
    <source>
        <dbReference type="Pfam" id="PF14779"/>
    </source>
</evidence>
<accession>A0A074Z6R8</accession>
<dbReference type="Pfam" id="PF14779">
    <property type="entry name" value="BBS1"/>
    <property type="match status" value="1"/>
</dbReference>
<dbReference type="GO" id="GO:0005815">
    <property type="term" value="C:microtubule organizing center"/>
    <property type="evidence" value="ECO:0007669"/>
    <property type="project" value="TreeGrafter"/>
</dbReference>
<sequence>CKSRSGKRLTWQKGVREIEKSLSVVGVVHSRGWGSLDPTCALLGTLQKIVANRYLAVAAGPHIYIYRKLKPYFRITLPPLEVDAEEEESWKKAGETSGRVRVYGELSKSFRTQSGVFQECPFFQFLFKFVINEIMSLMLESLQNPGVQIACEENLVDLEYAGDIVLMMGTAKSSLYLVRDTTTYGCQPMSAAYLLSLAIQII</sequence>
<dbReference type="OrthoDB" id="6255742at2759"/>
<dbReference type="Proteomes" id="UP000054324">
    <property type="component" value="Unassembled WGS sequence"/>
</dbReference>
<dbReference type="GO" id="GO:0061512">
    <property type="term" value="P:protein localization to cilium"/>
    <property type="evidence" value="ECO:0007669"/>
    <property type="project" value="TreeGrafter"/>
</dbReference>
<dbReference type="InterPro" id="IPR032728">
    <property type="entry name" value="BBS1_N"/>
</dbReference>
<dbReference type="PANTHER" id="PTHR20870">
    <property type="entry name" value="BARDET-BIEDL SYNDROME 1 PROTEIN"/>
    <property type="match status" value="1"/>
</dbReference>
<protein>
    <recommendedName>
        <fullName evidence="1">Bardet-Biedl syndrome 1 N-terminal domain-containing protein</fullName>
    </recommendedName>
</protein>
<dbReference type="GO" id="GO:0005113">
    <property type="term" value="F:patched binding"/>
    <property type="evidence" value="ECO:0007669"/>
    <property type="project" value="TreeGrafter"/>
</dbReference>
<name>A0A074Z6R8_OPIVI</name>
<evidence type="ECO:0000313" key="3">
    <source>
        <dbReference type="Proteomes" id="UP000054324"/>
    </source>
</evidence>
<dbReference type="GO" id="GO:0005930">
    <property type="term" value="C:axoneme"/>
    <property type="evidence" value="ECO:0007669"/>
    <property type="project" value="TreeGrafter"/>
</dbReference>
<feature type="non-terminal residue" evidence="2">
    <location>
        <position position="1"/>
    </location>
</feature>